<dbReference type="InterPro" id="IPR045254">
    <property type="entry name" value="Nit1/2_C-N_Hydrolase"/>
</dbReference>
<sequence length="288" mass="30874">MIAASPYSEPNDSRWRLSALQLNSQPDPASNFAQVAALLATLPKAQQHLVVLPECFAVFGGGEQLQRQFQAPLGEGLLQQQAAALAKAHQLYLLAGSMPTASPDPQRFYASSLLFGPDGRLLADYQKLHLFDVAVADSTGSYRESAGTMPGNKVTLSQQGSLKLGMTICYDVRFAGLAQQLAALGMNVLAVPSAFTRPTGAAHWHTLLRARAIENQCFVIAPGQTGVHANGRETYGHSLIIDPWGQVLADAGSDVGAISVEVDLTDCQQLAQKMPVKLHNRFNSELKP</sequence>
<dbReference type="Gene3D" id="3.60.110.10">
    <property type="entry name" value="Carbon-nitrogen hydrolase"/>
    <property type="match status" value="1"/>
</dbReference>
<dbReference type="Pfam" id="PF00795">
    <property type="entry name" value="CN_hydrolase"/>
    <property type="match status" value="1"/>
</dbReference>
<accession>H3ZFD8</accession>
<comment type="caution">
    <text evidence="3">The sequence shown here is derived from an EMBL/GenBank/DDBJ whole genome shotgun (WGS) entry which is preliminary data.</text>
</comment>
<reference evidence="3 4" key="1">
    <citation type="journal article" date="2012" name="J. Bacteriol.">
        <title>Genome Sequence of Extracellular-Protease-Producing Alishewanella jeotgali Isolated from Traditional Korean Fermented Seafood.</title>
        <authorList>
            <person name="Jung J."/>
            <person name="Chun J."/>
            <person name="Park W."/>
        </authorList>
    </citation>
    <scope>NUCLEOTIDE SEQUENCE [LARGE SCALE GENOMIC DNA]</scope>
    <source>
        <strain evidence="3 4">KCTC 22429</strain>
    </source>
</reference>
<evidence type="ECO:0000313" key="3">
    <source>
        <dbReference type="EMBL" id="EHR40699.1"/>
    </source>
</evidence>
<dbReference type="PROSITE" id="PS50263">
    <property type="entry name" value="CN_HYDROLASE"/>
    <property type="match status" value="1"/>
</dbReference>
<dbReference type="CDD" id="cd07572">
    <property type="entry name" value="nit"/>
    <property type="match status" value="1"/>
</dbReference>
<dbReference type="RefSeq" id="WP_008950811.1">
    <property type="nucleotide sequence ID" value="NZ_AHTH01000035.1"/>
</dbReference>
<organism evidence="3 4">
    <name type="scientific">Alishewanella jeotgali KCTC 22429</name>
    <dbReference type="NCBI Taxonomy" id="1129374"/>
    <lineage>
        <taxon>Bacteria</taxon>
        <taxon>Pseudomonadati</taxon>
        <taxon>Pseudomonadota</taxon>
        <taxon>Gammaproteobacteria</taxon>
        <taxon>Alteromonadales</taxon>
        <taxon>Alteromonadaceae</taxon>
        <taxon>Alishewanella</taxon>
    </lineage>
</organism>
<gene>
    <name evidence="3" type="ORF">AJE_10398</name>
</gene>
<evidence type="ECO:0000313" key="4">
    <source>
        <dbReference type="Proteomes" id="UP000012046"/>
    </source>
</evidence>
<dbReference type="EMBL" id="AHTH01000035">
    <property type="protein sequence ID" value="EHR40699.1"/>
    <property type="molecule type" value="Genomic_DNA"/>
</dbReference>
<dbReference type="GO" id="GO:0016811">
    <property type="term" value="F:hydrolase activity, acting on carbon-nitrogen (but not peptide) bonds, in linear amides"/>
    <property type="evidence" value="ECO:0007669"/>
    <property type="project" value="InterPro"/>
</dbReference>
<dbReference type="InterPro" id="IPR036526">
    <property type="entry name" value="C-N_Hydrolase_sf"/>
</dbReference>
<dbReference type="PANTHER" id="PTHR23088">
    <property type="entry name" value="NITRILASE-RELATED"/>
    <property type="match status" value="1"/>
</dbReference>
<dbReference type="PATRIC" id="fig|1129374.4.peg.2069"/>
<dbReference type="STRING" id="1129374.AJE_10398"/>
<feature type="domain" description="CN hydrolase" evidence="2">
    <location>
        <begin position="15"/>
        <end position="264"/>
    </location>
</feature>
<dbReference type="Proteomes" id="UP000012046">
    <property type="component" value="Unassembled WGS sequence"/>
</dbReference>
<keyword evidence="1 3" id="KW-0378">Hydrolase</keyword>
<evidence type="ECO:0000259" key="2">
    <source>
        <dbReference type="PROSITE" id="PS50263"/>
    </source>
</evidence>
<dbReference type="InterPro" id="IPR003010">
    <property type="entry name" value="C-N_Hydrolase"/>
</dbReference>
<keyword evidence="4" id="KW-1185">Reference proteome</keyword>
<evidence type="ECO:0000256" key="1">
    <source>
        <dbReference type="ARBA" id="ARBA00022801"/>
    </source>
</evidence>
<dbReference type="eggNOG" id="COG0388">
    <property type="taxonomic scope" value="Bacteria"/>
</dbReference>
<protein>
    <submittedName>
        <fullName evidence="3">Amidohydrolase</fullName>
    </submittedName>
</protein>
<name>H3ZFD8_9ALTE</name>
<dbReference type="AlphaFoldDB" id="H3ZFD8"/>
<proteinExistence type="predicted"/>
<dbReference type="SUPFAM" id="SSF56317">
    <property type="entry name" value="Carbon-nitrogen hydrolase"/>
    <property type="match status" value="1"/>
</dbReference>
<dbReference type="PANTHER" id="PTHR23088:SF27">
    <property type="entry name" value="DEAMINATED GLUTATHIONE AMIDASE"/>
    <property type="match status" value="1"/>
</dbReference>